<dbReference type="HOGENOM" id="CLU_031285_10_2_0"/>
<evidence type="ECO:0000256" key="1">
    <source>
        <dbReference type="SAM" id="SignalP"/>
    </source>
</evidence>
<dbReference type="Proteomes" id="UP000032809">
    <property type="component" value="Chromosome I"/>
</dbReference>
<dbReference type="InterPro" id="IPR050490">
    <property type="entry name" value="Bact_solute-bd_prot1"/>
</dbReference>
<dbReference type="CDD" id="cd13585">
    <property type="entry name" value="PBP2_TMBP_like"/>
    <property type="match status" value="1"/>
</dbReference>
<feature type="chain" id="PRO_5002195881" evidence="1">
    <location>
        <begin position="21"/>
        <end position="419"/>
    </location>
</feature>
<proteinExistence type="predicted"/>
<keyword evidence="1" id="KW-0732">Signal</keyword>
<protein>
    <submittedName>
        <fullName evidence="2">Chitobiose ABC transport system, sugar-binding protein</fullName>
    </submittedName>
</protein>
<evidence type="ECO:0000313" key="2">
    <source>
        <dbReference type="EMBL" id="CEP79025.1"/>
    </source>
</evidence>
<name>A0A0C7P3W6_DEFTU</name>
<organism evidence="2 3">
    <name type="scientific">Defluviitoga tunisiensis</name>
    <dbReference type="NCBI Taxonomy" id="1006576"/>
    <lineage>
        <taxon>Bacteria</taxon>
        <taxon>Thermotogati</taxon>
        <taxon>Thermotogota</taxon>
        <taxon>Thermotogae</taxon>
        <taxon>Petrotogales</taxon>
        <taxon>Petrotogaceae</taxon>
        <taxon>Defluviitoga</taxon>
    </lineage>
</organism>
<dbReference type="Gene3D" id="3.40.190.10">
    <property type="entry name" value="Periplasmic binding protein-like II"/>
    <property type="match status" value="1"/>
</dbReference>
<dbReference type="EMBL" id="LN824141">
    <property type="protein sequence ID" value="CEP79025.1"/>
    <property type="molecule type" value="Genomic_DNA"/>
</dbReference>
<dbReference type="PANTHER" id="PTHR43649:SF12">
    <property type="entry name" value="DIACETYLCHITOBIOSE BINDING PROTEIN DASA"/>
    <property type="match status" value="1"/>
</dbReference>
<dbReference type="Pfam" id="PF01547">
    <property type="entry name" value="SBP_bac_1"/>
    <property type="match status" value="1"/>
</dbReference>
<accession>A0A0C7P3W6</accession>
<reference evidence="3" key="1">
    <citation type="submission" date="2014-11" db="EMBL/GenBank/DDBJ databases">
        <authorList>
            <person name="Wibberg D."/>
        </authorList>
    </citation>
    <scope>NUCLEOTIDE SEQUENCE [LARGE SCALE GENOMIC DNA]</scope>
    <source>
        <strain evidence="3">L3</strain>
    </source>
</reference>
<dbReference type="KEGG" id="dtn:DTL3_1740"/>
<evidence type="ECO:0000313" key="3">
    <source>
        <dbReference type="Proteomes" id="UP000032809"/>
    </source>
</evidence>
<dbReference type="PANTHER" id="PTHR43649">
    <property type="entry name" value="ARABINOSE-BINDING PROTEIN-RELATED"/>
    <property type="match status" value="1"/>
</dbReference>
<dbReference type="RefSeq" id="WP_045088361.1">
    <property type="nucleotide sequence ID" value="NZ_LN824141.1"/>
</dbReference>
<dbReference type="OrthoDB" id="9772007at2"/>
<dbReference type="InterPro" id="IPR006059">
    <property type="entry name" value="SBP"/>
</dbReference>
<dbReference type="STRING" id="1006576.DTL3_1740"/>
<feature type="signal peptide" evidence="1">
    <location>
        <begin position="1"/>
        <end position="20"/>
    </location>
</feature>
<dbReference type="PATRIC" id="fig|1006576.9.peg.1735"/>
<sequence>MKKFVTVLFLILTVCTISFAAKTVTVEFWTLSLSTFSDYINEVINSFEAANPGIEIDWVDVPMGSIQQKLVAAIASGKAPDLVNLNAQYVLDYVAKNALQPLDEYVTKEDKFLYWEGLWKGTVIDNKAYAITWYVGPSGVMIYNKQLFEKAGLDPNKPPETWEEAIEYSRIIKEKTGAYGIQPNPGGINNLSDEGIQLVSPDGKKATFNTPEAVKKLESMQQAFKEGLFPPDFIIGDWQTGTQKYSAGELAMFPASTMIKHIQINSPSIYAVSDIAPSPRKKSGVTRLDPMNLAVPYNAKNKEEAVKFGLWLTSPYWQIEFSKLATIVPSTKITLETDLWFVERAEEDLNIKAQMMSNSSKLMMYAEDSTAIGKIIGASKYSEFKRILDEYWQAGIKGEYTAQEALSLAEKECNKLLAE</sequence>
<dbReference type="SUPFAM" id="SSF53850">
    <property type="entry name" value="Periplasmic binding protein-like II"/>
    <property type="match status" value="1"/>
</dbReference>
<dbReference type="AlphaFoldDB" id="A0A0C7P3W6"/>
<gene>
    <name evidence="2" type="primary">chiE</name>
    <name evidence="2" type="ORF">DTL3_1740</name>
</gene>
<keyword evidence="3" id="KW-1185">Reference proteome</keyword>